<protein>
    <submittedName>
        <fullName evidence="3">Kinesin light chain 3</fullName>
    </submittedName>
</protein>
<dbReference type="AlphaFoldDB" id="A0A395MAK7"/>
<dbReference type="Gene3D" id="3.40.50.300">
    <property type="entry name" value="P-loop containing nucleotide triphosphate hydrolases"/>
    <property type="match status" value="1"/>
</dbReference>
<accession>A0A395MAK7</accession>
<sequence>MEAIGAVANIIALVDLSAKIAKVCFQYSKEVSSARADIERLRCQAEHLEITFKAALHLVEQSKTSSLPTSQALIAIFNSCENELESTLKKLQPSPMRRYGIRSLKWPFKSKEIDQLLDGLKSYESSIMAGLQVDQTTLLLDIKEGVKQLNLQVTADASAPEKPHMMMPFTPDPDFISRPSIEAWMKEQFGQPTQRMALVGMGGFGKSKLAIQFAHQIYADPGKSVFWVHGADKAAFEESYRALADVLVLPRRHEPRVDILALVRDWLQRDDVHPWFMIVDNADDGEVFFSEDDSLASYLPKSTKGKVLVTSRSLDTAQRLVGNTKEIYRIPIMAEDQAVELMQSLLEAQVNEDEAQGLVRALDCIPLAVKQAAAYINRRSPRVTTKSYLEDFYKSEKRKDNLLRSDKGDLDRQAGVSNSVVVTWQVTFKQIRDGHPSAANLLSLMSQFQSQNIPEFMLHWYGDECLVDDGEDNHDGREINTRGGANGDGTASEEGSGGKIESGDESDEDSERIAFENDLDILRSYSLVDLTTEGHFSMHPLVQFCTRRWISELGDSARWSHLFIKLAAEHFPFGPFKDWSICQTLLPHVEPILGIKPIERSAIKNWAALLHQVVYYLKAIGQYSRAQLLAERSVEARDTLLGHDHLDTLASKTVLASITRLLGKLKEAAELGAELVKVRKAAHGPDDKRTLGAMSNLATVLYDQGRLDEAEKMEVEILKRSQATLGLDHRHTLTSMDNLAMTLVHQGRLQDAERLMVELLERRQVKLGLEHLDTLHSMGNLASIFLQQGQAGKAERLELEVLEKRKVMLGLDHPHTLVTMNNLASTFGRQGRFKEAETLHLETLERRKATLGLEHPDTLSSINNVALMLSRQRRLKEAADLQVQLVETGKEVLGLDHPTTVMGMYNLAWIWHEQGRIKEALVLMQDCACLQEQRSGRRNPDTRRSLETLQEWQAEFPLPEESEDEWETEDV</sequence>
<dbReference type="InterPro" id="IPR002182">
    <property type="entry name" value="NB-ARC"/>
</dbReference>
<dbReference type="NCBIfam" id="NF040586">
    <property type="entry name" value="FxSxx_TPR"/>
    <property type="match status" value="1"/>
</dbReference>
<dbReference type="InterPro" id="IPR027417">
    <property type="entry name" value="P-loop_NTPase"/>
</dbReference>
<feature type="compositionally biased region" description="Acidic residues" evidence="1">
    <location>
        <begin position="958"/>
        <end position="971"/>
    </location>
</feature>
<dbReference type="STRING" id="2594813.A0A395MAK7"/>
<keyword evidence="4" id="KW-1185">Reference proteome</keyword>
<name>A0A395MAK7_9HYPO</name>
<dbReference type="Proteomes" id="UP000265631">
    <property type="component" value="Unassembled WGS sequence"/>
</dbReference>
<dbReference type="SUPFAM" id="SSF52540">
    <property type="entry name" value="P-loop containing nucleoside triphosphate hydrolases"/>
    <property type="match status" value="1"/>
</dbReference>
<feature type="region of interest" description="Disordered" evidence="1">
    <location>
        <begin position="933"/>
        <end position="971"/>
    </location>
</feature>
<evidence type="ECO:0000256" key="1">
    <source>
        <dbReference type="SAM" id="MobiDB-lite"/>
    </source>
</evidence>
<comment type="caution">
    <text evidence="3">The sequence shown here is derived from an EMBL/GenBank/DDBJ whole genome shotgun (WGS) entry which is preliminary data.</text>
</comment>
<dbReference type="PANTHER" id="PTHR46082:SF6">
    <property type="entry name" value="AAA+ ATPASE DOMAIN-CONTAINING PROTEIN-RELATED"/>
    <property type="match status" value="1"/>
</dbReference>
<dbReference type="InterPro" id="IPR011990">
    <property type="entry name" value="TPR-like_helical_dom_sf"/>
</dbReference>
<organism evidence="3 4">
    <name type="scientific">Fusarium flagelliforme</name>
    <dbReference type="NCBI Taxonomy" id="2675880"/>
    <lineage>
        <taxon>Eukaryota</taxon>
        <taxon>Fungi</taxon>
        <taxon>Dikarya</taxon>
        <taxon>Ascomycota</taxon>
        <taxon>Pezizomycotina</taxon>
        <taxon>Sordariomycetes</taxon>
        <taxon>Hypocreomycetidae</taxon>
        <taxon>Hypocreales</taxon>
        <taxon>Nectriaceae</taxon>
        <taxon>Fusarium</taxon>
        <taxon>Fusarium incarnatum-equiseti species complex</taxon>
    </lineage>
</organism>
<evidence type="ECO:0000313" key="3">
    <source>
        <dbReference type="EMBL" id="RFN44888.1"/>
    </source>
</evidence>
<feature type="region of interest" description="Disordered" evidence="1">
    <location>
        <begin position="471"/>
        <end position="509"/>
    </location>
</feature>
<evidence type="ECO:0000259" key="2">
    <source>
        <dbReference type="Pfam" id="PF00931"/>
    </source>
</evidence>
<dbReference type="EMBL" id="PXXK01000388">
    <property type="protein sequence ID" value="RFN44888.1"/>
    <property type="molecule type" value="Genomic_DNA"/>
</dbReference>
<dbReference type="Pfam" id="PF00931">
    <property type="entry name" value="NB-ARC"/>
    <property type="match status" value="1"/>
</dbReference>
<gene>
    <name evidence="3" type="ORF">FIE12Z_10869</name>
</gene>
<dbReference type="SUPFAM" id="SSF48452">
    <property type="entry name" value="TPR-like"/>
    <property type="match status" value="1"/>
</dbReference>
<dbReference type="GO" id="GO:0043531">
    <property type="term" value="F:ADP binding"/>
    <property type="evidence" value="ECO:0007669"/>
    <property type="project" value="InterPro"/>
</dbReference>
<feature type="compositionally biased region" description="Basic and acidic residues" evidence="1">
    <location>
        <begin position="934"/>
        <end position="946"/>
    </location>
</feature>
<dbReference type="Gene3D" id="1.25.40.10">
    <property type="entry name" value="Tetratricopeptide repeat domain"/>
    <property type="match status" value="2"/>
</dbReference>
<reference evidence="3 4" key="1">
    <citation type="journal article" date="2018" name="PLoS Pathog.">
        <title>Evolution of structural diversity of trichothecenes, a family of toxins produced by plant pathogenic and entomopathogenic fungi.</title>
        <authorList>
            <person name="Proctor R.H."/>
            <person name="McCormick S.P."/>
            <person name="Kim H.S."/>
            <person name="Cardoza R.E."/>
            <person name="Stanley A.M."/>
            <person name="Lindo L."/>
            <person name="Kelly A."/>
            <person name="Brown D.W."/>
            <person name="Lee T."/>
            <person name="Vaughan M.M."/>
            <person name="Alexander N.J."/>
            <person name="Busman M."/>
            <person name="Gutierrez S."/>
        </authorList>
    </citation>
    <scope>NUCLEOTIDE SEQUENCE [LARGE SCALE GENOMIC DNA]</scope>
    <source>
        <strain evidence="3 4">NRRL 13405</strain>
    </source>
</reference>
<dbReference type="PANTHER" id="PTHR46082">
    <property type="entry name" value="ATP/GTP-BINDING PROTEIN-RELATED"/>
    <property type="match status" value="1"/>
</dbReference>
<feature type="domain" description="NB-ARC" evidence="2">
    <location>
        <begin position="193"/>
        <end position="344"/>
    </location>
</feature>
<dbReference type="Pfam" id="PF13374">
    <property type="entry name" value="TPR_10"/>
    <property type="match status" value="5"/>
</dbReference>
<dbReference type="InterPro" id="IPR053137">
    <property type="entry name" value="NLR-like"/>
</dbReference>
<proteinExistence type="predicted"/>
<dbReference type="Pfam" id="PF13424">
    <property type="entry name" value="TPR_12"/>
    <property type="match status" value="1"/>
</dbReference>
<evidence type="ECO:0000313" key="4">
    <source>
        <dbReference type="Proteomes" id="UP000265631"/>
    </source>
</evidence>